<dbReference type="InterPro" id="IPR023214">
    <property type="entry name" value="HAD_sf"/>
</dbReference>
<dbReference type="PANTHER" id="PTHR46191:SF2">
    <property type="entry name" value="HALOACID DEHALOGENASE-LIKE HYDROLASE DOMAIN-CONTAINING PROTEIN 3"/>
    <property type="match status" value="1"/>
</dbReference>
<dbReference type="KEGG" id="kbs:EPA93_24785"/>
<dbReference type="SUPFAM" id="SSF56784">
    <property type="entry name" value="HAD-like"/>
    <property type="match status" value="1"/>
</dbReference>
<dbReference type="InterPro" id="IPR044924">
    <property type="entry name" value="HAD-SF_hydro_IA_REG-2-like_cap"/>
</dbReference>
<dbReference type="Proteomes" id="UP000290365">
    <property type="component" value="Chromosome"/>
</dbReference>
<accession>A0A4P6JU88</accession>
<dbReference type="Pfam" id="PF13419">
    <property type="entry name" value="HAD_2"/>
    <property type="match status" value="1"/>
</dbReference>
<name>A0A4P6JU88_KTERU</name>
<dbReference type="RefSeq" id="WP_129890077.1">
    <property type="nucleotide sequence ID" value="NZ_CP035758.1"/>
</dbReference>
<dbReference type="OrthoDB" id="9809962at2"/>
<reference evidence="1 2" key="1">
    <citation type="submission" date="2019-01" db="EMBL/GenBank/DDBJ databases">
        <title>Ktedonosporobacter rubrisoli SCAWS-G2.</title>
        <authorList>
            <person name="Huang Y."/>
            <person name="Yan B."/>
        </authorList>
    </citation>
    <scope>NUCLEOTIDE SEQUENCE [LARGE SCALE GENOMIC DNA]</scope>
    <source>
        <strain evidence="1 2">SCAWS-G2</strain>
    </source>
</reference>
<evidence type="ECO:0000313" key="1">
    <source>
        <dbReference type="EMBL" id="QBD79024.1"/>
    </source>
</evidence>
<dbReference type="Gene3D" id="3.40.50.1000">
    <property type="entry name" value="HAD superfamily/HAD-like"/>
    <property type="match status" value="1"/>
</dbReference>
<dbReference type="PANTHER" id="PTHR46191">
    <property type="match status" value="1"/>
</dbReference>
<dbReference type="EMBL" id="CP035758">
    <property type="protein sequence ID" value="QBD79024.1"/>
    <property type="molecule type" value="Genomic_DNA"/>
</dbReference>
<dbReference type="InterPro" id="IPR041492">
    <property type="entry name" value="HAD_2"/>
</dbReference>
<dbReference type="GO" id="GO:0016787">
    <property type="term" value="F:hydrolase activity"/>
    <property type="evidence" value="ECO:0007669"/>
    <property type="project" value="UniProtKB-KW"/>
</dbReference>
<protein>
    <submittedName>
        <fullName evidence="1">HAD family hydrolase</fullName>
    </submittedName>
</protein>
<sequence>MPFEQPQSIRTIFFDAGFTLLRPFPSTPELCQRVCKELDLHIHLDELMDRMTEAEKFFVSYTRLHREIWASEQAIAEFYTEYYVHLLRPFVEEQDEKRLHQLALAISEEFDKHTSWELYPDVIPTLEALRAHGGYTMGIISDWGIALNSILHRLKLTKYFDCLLVSASIRHAKPSPMLYELALQRANAIADYTLHIGDSYIQDVLGARAVGITPVLLDRTEKLAAHNLDCALVHSLYELLDLLEVERP</sequence>
<keyword evidence="2" id="KW-1185">Reference proteome</keyword>
<keyword evidence="1" id="KW-0378">Hydrolase</keyword>
<dbReference type="InterPro" id="IPR051828">
    <property type="entry name" value="HAD-like_hydrolase_domain"/>
</dbReference>
<dbReference type="InterPro" id="IPR006439">
    <property type="entry name" value="HAD-SF_hydro_IA"/>
</dbReference>
<dbReference type="NCBIfam" id="TIGR01549">
    <property type="entry name" value="HAD-SF-IA-v1"/>
    <property type="match status" value="1"/>
</dbReference>
<dbReference type="InterPro" id="IPR036412">
    <property type="entry name" value="HAD-like_sf"/>
</dbReference>
<gene>
    <name evidence="1" type="ORF">EPA93_24785</name>
</gene>
<dbReference type="SFLD" id="SFLDG01129">
    <property type="entry name" value="C1.5:_HAD__Beta-PGM__Phosphata"/>
    <property type="match status" value="1"/>
</dbReference>
<dbReference type="SFLD" id="SFLDS00003">
    <property type="entry name" value="Haloacid_Dehalogenase"/>
    <property type="match status" value="1"/>
</dbReference>
<organism evidence="1 2">
    <name type="scientific">Ktedonosporobacter rubrisoli</name>
    <dbReference type="NCBI Taxonomy" id="2509675"/>
    <lineage>
        <taxon>Bacteria</taxon>
        <taxon>Bacillati</taxon>
        <taxon>Chloroflexota</taxon>
        <taxon>Ktedonobacteria</taxon>
        <taxon>Ktedonobacterales</taxon>
        <taxon>Ktedonosporobacteraceae</taxon>
        <taxon>Ktedonosporobacter</taxon>
    </lineage>
</organism>
<proteinExistence type="predicted"/>
<evidence type="ECO:0000313" key="2">
    <source>
        <dbReference type="Proteomes" id="UP000290365"/>
    </source>
</evidence>
<dbReference type="Gene3D" id="1.10.150.720">
    <property type="entry name" value="Haloacid dehalogenase-like hydrolase"/>
    <property type="match status" value="1"/>
</dbReference>
<dbReference type="AlphaFoldDB" id="A0A4P6JU88"/>